<dbReference type="OrthoDB" id="5294844at2"/>
<dbReference type="Pfam" id="PF02515">
    <property type="entry name" value="CoA_transf_3"/>
    <property type="match status" value="1"/>
</dbReference>
<evidence type="ECO:0000313" key="3">
    <source>
        <dbReference type="Proteomes" id="UP000239990"/>
    </source>
</evidence>
<organism evidence="2 3">
    <name type="scientific">Achromobacter spanius</name>
    <dbReference type="NCBI Taxonomy" id="217203"/>
    <lineage>
        <taxon>Bacteria</taxon>
        <taxon>Pseudomonadati</taxon>
        <taxon>Pseudomonadota</taxon>
        <taxon>Betaproteobacteria</taxon>
        <taxon>Burkholderiales</taxon>
        <taxon>Alcaligenaceae</taxon>
        <taxon>Achromobacter</taxon>
    </lineage>
</organism>
<dbReference type="GO" id="GO:0008410">
    <property type="term" value="F:CoA-transferase activity"/>
    <property type="evidence" value="ECO:0007669"/>
    <property type="project" value="TreeGrafter"/>
</dbReference>
<reference evidence="2 3" key="1">
    <citation type="submission" date="2018-02" db="EMBL/GenBank/DDBJ databases">
        <title>Draft Genome of Achromobacter spanius stain 6.</title>
        <authorList>
            <person name="Gunasekera T.S."/>
            <person name="Radwan O."/>
            <person name="Ruiz O.N."/>
        </authorList>
    </citation>
    <scope>NUCLEOTIDE SEQUENCE [LARGE SCALE GENOMIC DNA]</scope>
    <source>
        <strain evidence="2 3">6</strain>
    </source>
</reference>
<dbReference type="AlphaFoldDB" id="A0A2S5GR92"/>
<evidence type="ECO:0000256" key="1">
    <source>
        <dbReference type="ARBA" id="ARBA00022679"/>
    </source>
</evidence>
<dbReference type="InterPro" id="IPR003673">
    <property type="entry name" value="CoA-Trfase_fam_III"/>
</dbReference>
<evidence type="ECO:0000313" key="2">
    <source>
        <dbReference type="EMBL" id="PPA75363.1"/>
    </source>
</evidence>
<comment type="caution">
    <text evidence="2">The sequence shown here is derived from an EMBL/GenBank/DDBJ whole genome shotgun (WGS) entry which is preliminary data.</text>
</comment>
<sequence length="409" mass="43303">MLHNALCGIKVVDLSRILAGPWCTQNLADLGAQVIKIEHPTRGDDTRGWGPPDLRADDGKAAMSAYFMACNRGKQSVAIDFASEAGAARVRELVADADILVENYKSGGLRKYGLDYVSLARINPRLIYLSITGYGQSGPMADKPGYDYVFQGMGGLMSYTGQPDGTPGAGPLRTGVAVVDLMTGMYATTAVLAALRQRDLTGQGMPLDICLLDVAVAMNANQGANYLVSGVAPQRSGNAHPNCAPYEVFACADGHLILAIGNDAQFTRFCGVVGHPDWALDTRYATNSARLLHLDSLRAQVAQALAGAPRKHWTDAFDAAGVPWGPIHTLDEVFAHPQVRHRQLVQATVHPVLGDMRLVRNPLLAGSPANALGAAPPLLGEHTDAVLGARPRAMPVGHTDAAPGRPPTL</sequence>
<dbReference type="InterPro" id="IPR044855">
    <property type="entry name" value="CoA-Trfase_III_dom3_sf"/>
</dbReference>
<gene>
    <name evidence="2" type="ORF">C4E15_14755</name>
</gene>
<accession>A0A2S5GR92</accession>
<dbReference type="PANTHER" id="PTHR48207:SF3">
    <property type="entry name" value="SUCCINATE--HYDROXYMETHYLGLUTARATE COA-TRANSFERASE"/>
    <property type="match status" value="1"/>
</dbReference>
<dbReference type="InterPro" id="IPR023606">
    <property type="entry name" value="CoA-Trfase_III_dom_1_sf"/>
</dbReference>
<proteinExistence type="predicted"/>
<dbReference type="RefSeq" id="WP_104144039.1">
    <property type="nucleotide sequence ID" value="NZ_PREU01000006.1"/>
</dbReference>
<dbReference type="Gene3D" id="3.30.1540.10">
    <property type="entry name" value="formyl-coa transferase, domain 3"/>
    <property type="match status" value="1"/>
</dbReference>
<protein>
    <submittedName>
        <fullName evidence="2">CoA transferase</fullName>
    </submittedName>
</protein>
<name>A0A2S5GR92_9BURK</name>
<keyword evidence="1 2" id="KW-0808">Transferase</keyword>
<dbReference type="EMBL" id="PREU01000006">
    <property type="protein sequence ID" value="PPA75363.1"/>
    <property type="molecule type" value="Genomic_DNA"/>
</dbReference>
<dbReference type="SUPFAM" id="SSF89796">
    <property type="entry name" value="CoA-transferase family III (CaiB/BaiF)"/>
    <property type="match status" value="1"/>
</dbReference>
<dbReference type="Proteomes" id="UP000239990">
    <property type="component" value="Unassembled WGS sequence"/>
</dbReference>
<dbReference type="InterPro" id="IPR050483">
    <property type="entry name" value="CoA-transferase_III_domain"/>
</dbReference>
<dbReference type="Gene3D" id="3.40.50.10540">
    <property type="entry name" value="Crotonobetainyl-coa:carnitine coa-transferase, domain 1"/>
    <property type="match status" value="1"/>
</dbReference>
<dbReference type="PANTHER" id="PTHR48207">
    <property type="entry name" value="SUCCINATE--HYDROXYMETHYLGLUTARATE COA-TRANSFERASE"/>
    <property type="match status" value="1"/>
</dbReference>